<evidence type="ECO:0000313" key="6">
    <source>
        <dbReference type="Proteomes" id="UP000019116"/>
    </source>
</evidence>
<dbReference type="OrthoDB" id="71672at2759"/>
<dbReference type="InterPro" id="IPR030664">
    <property type="entry name" value="SdhA/FrdA/AprA"/>
</dbReference>
<reference evidence="5" key="2">
    <citation type="submission" date="2018-10" db="UniProtKB">
        <authorList>
            <consortium name="EnsemblPlants"/>
        </authorList>
    </citation>
    <scope>IDENTIFICATION</scope>
</reference>
<dbReference type="PANTHER" id="PTHR11632">
    <property type="entry name" value="SUCCINATE DEHYDROGENASE 2 FLAVOPROTEIN SUBUNIT"/>
    <property type="match status" value="1"/>
</dbReference>
<accession>A0A3B6KCE4</accession>
<dbReference type="Pfam" id="PF00890">
    <property type="entry name" value="FAD_binding_2"/>
    <property type="match status" value="1"/>
</dbReference>
<keyword evidence="1" id="KW-0285">Flavoprotein</keyword>
<dbReference type="Gramene" id="TraesCS5A03G0195500.1">
    <property type="protein sequence ID" value="TraesCS5A03G0195500.1.CDS"/>
    <property type="gene ID" value="TraesCS5A03G0195500"/>
</dbReference>
<proteinExistence type="predicted"/>
<evidence type="ECO:0000256" key="3">
    <source>
        <dbReference type="PIRSR" id="PIRSR630664-50"/>
    </source>
</evidence>
<dbReference type="GeneID" id="123102465"/>
<keyword evidence="6" id="KW-1185">Reference proteome</keyword>
<dbReference type="SUPFAM" id="SSF56425">
    <property type="entry name" value="Succinate dehydrogenase/fumarate reductase flavoprotein, catalytic domain"/>
    <property type="match status" value="1"/>
</dbReference>
<protein>
    <recommendedName>
        <fullName evidence="4">FAD-dependent oxidoreductase 2 FAD-binding domain-containing protein</fullName>
    </recommendedName>
</protein>
<dbReference type="PaxDb" id="4565-Traes_3AL_3DBA1DA98.2"/>
<evidence type="ECO:0000313" key="5">
    <source>
        <dbReference type="EnsemblPlants" id="TraesCS5A02G077100.1"/>
    </source>
</evidence>
<evidence type="ECO:0000256" key="2">
    <source>
        <dbReference type="ARBA" id="ARBA00023002"/>
    </source>
</evidence>
<dbReference type="AlphaFoldDB" id="A0A3B6KCE4"/>
<name>A0A3B6KCE4_WHEAT</name>
<dbReference type="OMA" id="QISPPCY"/>
<evidence type="ECO:0000259" key="4">
    <source>
        <dbReference type="Pfam" id="PF00890"/>
    </source>
</evidence>
<dbReference type="GO" id="GO:0016491">
    <property type="term" value="F:oxidoreductase activity"/>
    <property type="evidence" value="ECO:0007669"/>
    <property type="project" value="UniProtKB-KW"/>
</dbReference>
<dbReference type="SMR" id="A0A3B6KCE4"/>
<dbReference type="Proteomes" id="UP000019116">
    <property type="component" value="Chromosome 5A"/>
</dbReference>
<dbReference type="PANTHER" id="PTHR11632:SF51">
    <property type="entry name" value="SUCCINATE DEHYDROGENASE [UBIQUINONE] FLAVOPROTEIN SUBUNIT, MITOCHONDRIAL"/>
    <property type="match status" value="1"/>
</dbReference>
<feature type="domain" description="FAD-dependent oxidoreductase 2 FAD-binding" evidence="4">
    <location>
        <begin position="99"/>
        <end position="190"/>
    </location>
</feature>
<evidence type="ECO:0000256" key="1">
    <source>
        <dbReference type="ARBA" id="ARBA00022630"/>
    </source>
</evidence>
<dbReference type="Gene3D" id="3.90.700.10">
    <property type="entry name" value="Succinate dehydrogenase/fumarate reductase flavoprotein, catalytic domain"/>
    <property type="match status" value="1"/>
</dbReference>
<dbReference type="EnsemblPlants" id="TraesCS5A02G077100.1">
    <property type="protein sequence ID" value="TraesCS5A02G077100.1"/>
    <property type="gene ID" value="TraesCS5A02G077100"/>
</dbReference>
<sequence>MVGVVQLSVRIQISPPCYISPSTETVFLLLFFLFTTKLMQMLLVKGLETGSSSGRFFEKFQVLGNCKLFQPGGNCTQHGGWYPSSFPFNKCYFSNRTQHGYGRGYFSAISSHTCTSDDNAMVARAGLPLQDLEFVQFHPTGIYGAGCLITEGSRGEGGILRNSKAERFMERYAPTANDLASRDVVSRSMTN</sequence>
<dbReference type="RefSeq" id="XP_044379766.1">
    <property type="nucleotide sequence ID" value="XM_044523831.1"/>
</dbReference>
<organism evidence="5">
    <name type="scientific">Triticum aestivum</name>
    <name type="common">Wheat</name>
    <dbReference type="NCBI Taxonomy" id="4565"/>
    <lineage>
        <taxon>Eukaryota</taxon>
        <taxon>Viridiplantae</taxon>
        <taxon>Streptophyta</taxon>
        <taxon>Embryophyta</taxon>
        <taxon>Tracheophyta</taxon>
        <taxon>Spermatophyta</taxon>
        <taxon>Magnoliopsida</taxon>
        <taxon>Liliopsida</taxon>
        <taxon>Poales</taxon>
        <taxon>Poaceae</taxon>
        <taxon>BOP clade</taxon>
        <taxon>Pooideae</taxon>
        <taxon>Triticodae</taxon>
        <taxon>Triticeae</taxon>
        <taxon>Triticinae</taxon>
        <taxon>Triticum</taxon>
    </lineage>
</organism>
<dbReference type="InterPro" id="IPR027477">
    <property type="entry name" value="Succ_DH/fumarate_Rdtase_cat_sf"/>
</dbReference>
<feature type="active site" description="Proton acceptor" evidence="3">
    <location>
        <position position="182"/>
    </location>
</feature>
<dbReference type="STRING" id="4565.A0A3B6KCE4"/>
<dbReference type="Gramene" id="TraesCS5A02G077100.1">
    <property type="protein sequence ID" value="TraesCS5A02G077100.1"/>
    <property type="gene ID" value="TraesCS5A02G077100"/>
</dbReference>
<gene>
    <name evidence="5" type="primary">LOC123102465</name>
</gene>
<dbReference type="InterPro" id="IPR003953">
    <property type="entry name" value="FAD-dep_OxRdtase_2_FAD-bd"/>
</dbReference>
<reference evidence="5" key="1">
    <citation type="submission" date="2018-08" db="EMBL/GenBank/DDBJ databases">
        <authorList>
            <person name="Rossello M."/>
        </authorList>
    </citation>
    <scope>NUCLEOTIDE SEQUENCE [LARGE SCALE GENOMIC DNA]</scope>
    <source>
        <strain evidence="5">cv. Chinese Spring</strain>
    </source>
</reference>
<keyword evidence="2" id="KW-0560">Oxidoreductase</keyword>